<feature type="compositionally biased region" description="Basic residues" evidence="1">
    <location>
        <begin position="4274"/>
        <end position="4284"/>
    </location>
</feature>
<feature type="region of interest" description="Disordered" evidence="1">
    <location>
        <begin position="2379"/>
        <end position="2401"/>
    </location>
</feature>
<feature type="compositionally biased region" description="Basic residues" evidence="1">
    <location>
        <begin position="3120"/>
        <end position="3129"/>
    </location>
</feature>
<feature type="region of interest" description="Disordered" evidence="1">
    <location>
        <begin position="2463"/>
        <end position="2495"/>
    </location>
</feature>
<sequence length="4914" mass="533730">MHQDFLELGDARAAVAARLQARRHLRHRLQVLLHDGVADGIAAHAKARAHGGTGVRALLHRRAHQQAHAVDLGQLFFGEQAGQPGARRQVLAWRDENALRDAVVHHVHGAVARPGAEVADGVAARQLVARKGLALDAGPVGHAVQIDLGAAEDETVPVDAELLDTHGRVLEFRLARHGIDHGVHQRSHAGIGRRLAIPVDRDEHAAARNPAAVLHPRHHGAPGGTDARQFALAHAVQQRVLRVDIDERFGDVIGQRVRLAGARHRMPLVAHAARIERERKILAHGIGRRPGGGGDEARLAIGMGEAAVGKQAHLAVQRAGGIAPDRPLHRLQSGVFGGRQTGQAGHVERARRIVGLVAKAAQARVFVEDGGGVREIEAVVTHALREPRNDLPVRQRLAGRRQKGALARDAALGIGDGAVLFSPPQRGQQHADQGIGGHDPHGFHFAGFDGLEQVHGFQAALVGHGRRVPERLHHVAVVGALEVHVRGQHIGQSPHFAPAHGVGLARDGKRSHARLPDPPADQMAVDDGVDLVGAAGRLVDAHRVHGDGFGRRCKRFIKLQQQLQIDAAGPRHRLRIGAIDVGRVQRRVEAARVLRQEGRIDRADARQVTEQAVEQPDVGARLDGQVQVGQLAGGRAARVDHDQLHLRARFLGLEDALEQDRMAPRGVRSHQHHHVGQFQVVVAQRHQVFAKGALVAGHGRRHAQARVGVDIGAADVPLHQLVGDVRFVPRHAPQAVGVTHLRVQQPAVQTHRLAQRRTLDAQAPLVRGMQHITGNGDRAVFARRGIDAAAHAAVGAGGPHGAGGKMVLGQGLPDRADVGAVLDQIEIPWTVLDVAIQHGARHAIVLQYQPLVDAAPRIAQQQVFAAVAAHEITDRVQVHAGDLQARGRGLLHVAPHAGAGQVGAAHARLVPDGRHQPERGAAMLHALAHGVDARIVRLQRIVHHDGAVAVQAGRLGQRDIGTHAGRHHHQVGRDGAAVLEAHAGHALDARDVGRMGVHQEGEAPVFQRLLQQQRGGLVELLVHQRVAHVHHGDRHALALQAAGGLQSQQAAADHHRVAVVARHGEHAFHVLDIAKRQHAGQLVARYGNDERLRAGGDQQAVVAHLQAGAGAHDAVLAVDMFDRVARVQGDAMLDVPFARVEHDVVHAFFTGQHGREQDAVVIAVRLGAEHGDVVQVRRQLVQLLDRAHARHAVADDDQRWPGGIEMLLVDRRRHHDAFSDAAHQSPRQHGRLRIGIVIGDGEYARSTVVHVEHGHLHAVQQCAHARGNGNGNHALALFHGGGADLAPFFHEQHVLVHLVAVDEMAEALAGLGIFDCFLPLARIGIDHVLHVRFEVRRDAQLVVHHNLLQVIEAAFQVVAPGAGALQAVAGAGIKHQEAVDVLHQRGLIEIGGQQFGVARLHAAVAGHVQVPALFGGDDAHVLALRFRAFARAAGHAELDLVRRAQPLVAVFQFDGEANRIIDAVPAPGGPHAGFDRAQRLAVGVARFETGRDQLFPDQGQLVHPGAKQVHPRAARDLGVQAVLLGHHAHGDQAIGRDLAARHARHHGIRAVLLDIAEEVVVGVLQAGVLFLQHEVVPHRRQDAGCQRLAYVATKAFAVFGQQVAEGLDLSHFDEMEQLLARVGEVFAHVVVDGHAEFFHFRLHHLRDQRHAAAARRAGVGAAFDVADGGRAAGHRRADRALGHIVARADLRAVGQRVHAQCRPGRAVRLRQDQEFGRCGQLYLVEHHLQQRAVFGGVAHHHAAQQVFAAVGHHDLLVDLFALVGELVRPAAGDSAVRVADAGHVHAHQFELGAHVGAGELARLAQHVSGRHARHLVARRHQAVDHAAPQRAFADRIHVRIGRDAVVIDLDAAARTDGQAALARQHVARADAGREHDHVGVQVAAVGKLHSVGAIDAIDDCRGVFARVDRHAQFLDLAAQHAGTAIVHLHGHQARRELHHVGVELQIAQRLGAFEAQQTAADHHAGFGARAAFEHRFQVFDGAIHEAVLAVLARQRRHERERAGGDHQLVVSEHVAVAGGHGFVCPVDGGGAGVQAQHHVGAIEESGLDQRQVLGGFTGKEFGQVHAVVGGTRLLAQHGDLQLAGDGRFFDGGAAEARGQCAQRGGRDHDAEDAERLLHVAHAFHQEARRHGAHVAAGADDAGHAAQCAPVDERHHGVRRAAGHVGEQAEDQHGANSQHGAAGVGKQQQAGALAQHQHEQQRDAVIEVAARGEFVGRPAAQGAGEQRQQAEAAGSHAGLAQRQVEMVDVIDGGDVVDEDLDAETGAVGDEQQPYAVVGSRQFKALPAALFSTPVDGDASGAQFAEVPLRAVLRVAVINERHDDHQHARHDQRRAPAQGFGDAQHDHGAHQERHHGLRHAAARIAPAGSCRVGRAHHLRREHDGRVVLGDDEAGAGRADPQPEEQEAFVALRKGDADDGDGAEQQQAGVRLAGTEMVAQRTDDQPHQDGNGDSGDVDVGDLRAREVELPFNHRHQRRAGKPREKTDEERHPGEVERPHWRRREGKKLDAVSFVGHGLSRSENKKAPAQPGPEIAVDLLMVGSARAVPEAWAMATEGESGEGRLAAVAWCDISVRGGDNGAERSDFGDCVLSAERVQRDVQARIQLPPIIGTPHHLAHHDNARATQAAGAQCFRQCAQGGEQLALVVARGRLHYRHRRCGRCAACQQARLDGVYPRHPHVDHQRQPALGQRLPVRLRRRILAVTRDERGALAPRAVRDRHADAGRRGQAAADAGDDIDLDALRAQGGALLAAATEQVRVAPFQPHHVVAGARFRHHQPLDERLRGGCAAAPLAHLYHARVRRRIVQHLRVHQVVDQQHVGAFDGAHGLDGEQFREFEHRRAVVHVARILRQRHAVARTLELHVDDLADGGGRAVGHHDDAVRQQHGFIDIVRDHHHGGPGGRNDLEQFVLQVGARQCIECAERFVHQQHLRFHGQRAGDAHPLLHAARDFVRALRFRRRQPHQCQSGHGALAQLRFRFRLAEHAFDAEMDVFVAGEPRQQRMVLEHHRALRRRSGDFAAGAQQHAVAGEQQPGDEVQQRRLAAARVADQGDEFSLAHGEGAGQRHQRLFQQQANEADGHDGDDDVRDVEVIPLVPHPEADAHAAGQHFGRHDHQPRGADRQPHARQHIRQRGRQQDLGQDLPLRQIEHARHVHVILRHALHADGGVDDHRPDRTDEDRPDRGRIGRLEDQQADGQPRQRRHGLEQADNRAEHGADELDAPDHEPQRDAHQRGQAEAHRDPLQRRQQIPADALVIGAVAVERIGKQFDGFVERHQRRGKSRVLDGDELPHQHQQGRAHQRGDDFHGGGRDLLARPRRGIGGQRPARTALGRFSDNDFSGGGGAIGLQHGVHGFPFKDDASANGLRFDLERRRKRFRIRAIPHRAVHQLRGAQRAFRHRRLGHRRSILVQVDLVDRLGHGQVVRVVLEQAPAAVLGHEPHAVGQVREVHLAVVVELHVVRIVPGLAQAVLVAAHDALVDRVLAGVDVRLVGDGLGHLVLVGQRRIDPFARIENGGHHGPARVRIFFGEVQRGPQHFFRVILPDVLGGGGRDANAVHDGAVAPRLAHAEAIHIADAHIGHHLRRRHGNDLGLLHRVDAVGGQPVVQPHGVGAGREGLRKRVFAFIGAHQPGQGGAIDGALVGQLFGQRDGLAVVVQSHQHGHVLLLAANAHLHAVQQAVQHVRGVEVAVGQLVAHARPRRFLAEHELDAVFLVKAQDGGHHHRRAVGQRNEADPDFFLLRLVRPRRPCPTCCQSQHASSCDQTCAMNDLPARDINRTATAHAHHFGRSSAQQIFNVEYALRHFRQFKVLAHGHAAQLLVRLLFGETLALHQQALGALDDLALGQLALGVGQLVQQLLLAFKTRQRDIEHRLDAVALQPRHDVGRHARRHGRLHAVGVVAFGKHDDGPRFVAGGNHDVFEHIARVRLGVDDDHVRLQLGDPVGQIHIGRQRGNDVVARLQQADAQHARAFHLRAQGLVVLIAGMDDGVDDNDAQAHPCPGCEAVHGMPMMSERRIAFDSGAIEFAAQVVGRAAGQVHQRAVIPEHQIVRRPAVAVHVLGQHAVGEQLGQQRAALVLGHADDAGGEMLAHEQRFATGLRVRAHDGVHHRLHFVDLRLAERRAPRAAAPQFLVLGQVAMLGAQALHRVTQRRRQGIPCQVGMPKVAGVAEADRLAVFDDIGDDQYFRRGWQLKIAQHVDLQRPETAAEIDLLLRRDALVAEHQQVVVEVRLVDAREIVRRQGLMQIEAEDLRAQRRIEQLDLEGSLENGRHGTPPKSVSRIVPRQRRGHARRQFGGARHRHAQFLQLAVLDAIHPAVYRQLLAAFPRVPHDGGLANVRDLFDYVQLHQALRAALFVDHGAHVALVLLRHVVHMAQPVVDQAHAGAGHGRVHALAAEVAHDDHVLHFQHIDGKLQHRQAVQVGMHDHVGDIAMDEHIARRQAQQFIGRYPAVRTADPQVLGGGLVGQAVEEIGIAFDFRGSPATVVLQQATQGGSAVFQVFHDVLSYIKRPPVHPEWAARRSDITGLGLRAVLVTAFGGRFLKLAQQVFLLVGQLDRRLHCHVAEQVAGKTGTHALDALAFQAEGLARLGAFRNRKRYFTRQCGHFDFAAQRRLGERDRHFAVQVVALALEHGVRLDVDFHVQVARRPAIGPRFAVAGRADAHAVVDADRDFHFQGLVALDAALARAGGARFRNDLAGAVALGAGLLDAEKALLHAHLAVTGAGGAGDGRRARLGAAAVTGVALVPRRHADGRVEAVGSLFQRDFEVVAQVGATVYLRTGAAATAGATAKDVAEDVAERIAETTGPAAEAATAIIRIDARVTVAVVRFALVRVGQHFVCFLDFLELFFRVFIVRITVRMVLHGQFTIGLLDFVFRRVFCDTECLVEITLSHCARNLAVFIFGTDYVKKPSRQRGSRSLGSAECW</sequence>
<feature type="region of interest" description="Disordered" evidence="1">
    <location>
        <begin position="3013"/>
        <end position="3042"/>
    </location>
</feature>
<reference evidence="2" key="1">
    <citation type="journal article" date="2019" name="Sci. Rep.">
        <title>Draft genome of Tanacetum cinerariifolium, the natural source of mosquito coil.</title>
        <authorList>
            <person name="Yamashiro T."/>
            <person name="Shiraishi A."/>
            <person name="Satake H."/>
            <person name="Nakayama K."/>
        </authorList>
    </citation>
    <scope>NUCLEOTIDE SEQUENCE</scope>
</reference>
<feature type="region of interest" description="Disordered" evidence="1">
    <location>
        <begin position="3101"/>
        <end position="3136"/>
    </location>
</feature>
<feature type="region of interest" description="Disordered" evidence="1">
    <location>
        <begin position="2219"/>
        <end position="2238"/>
    </location>
</feature>
<feature type="compositionally biased region" description="Basic and acidic residues" evidence="1">
    <location>
        <begin position="2478"/>
        <end position="2495"/>
    </location>
</feature>
<dbReference type="EMBL" id="BKCJ010000001">
    <property type="protein sequence ID" value="GEU28124.1"/>
    <property type="molecule type" value="Genomic_DNA"/>
</dbReference>
<feature type="compositionally biased region" description="Basic and acidic residues" evidence="1">
    <location>
        <begin position="3198"/>
        <end position="3239"/>
    </location>
</feature>
<feature type="compositionally biased region" description="Basic and acidic residues" evidence="1">
    <location>
        <begin position="3106"/>
        <end position="3119"/>
    </location>
</feature>
<gene>
    <name evidence="2" type="ORF">Tci_000102</name>
</gene>
<evidence type="ECO:0000313" key="2">
    <source>
        <dbReference type="EMBL" id="GEU28124.1"/>
    </source>
</evidence>
<evidence type="ECO:0000256" key="1">
    <source>
        <dbReference type="SAM" id="MobiDB-lite"/>
    </source>
</evidence>
<feature type="compositionally biased region" description="Low complexity" evidence="1">
    <location>
        <begin position="2177"/>
        <end position="2194"/>
    </location>
</feature>
<dbReference type="AntiFam" id="ANF00103">
    <property type="entry name" value="Shadow ORF (opposite can)"/>
</dbReference>
<feature type="compositionally biased region" description="Low complexity" evidence="1">
    <location>
        <begin position="2219"/>
        <end position="2233"/>
    </location>
</feature>
<feature type="region of interest" description="Disordered" evidence="1">
    <location>
        <begin position="4254"/>
        <end position="4284"/>
    </location>
</feature>
<protein>
    <submittedName>
        <fullName evidence="2">Uncharacterized protein</fullName>
    </submittedName>
</protein>
<proteinExistence type="predicted"/>
<accession>A0A699GDT5</accession>
<comment type="caution">
    <text evidence="2">The sequence shown here is derived from an EMBL/GenBank/DDBJ whole genome shotgun (WGS) entry which is preliminary data.</text>
</comment>
<organism evidence="2">
    <name type="scientific">Tanacetum cinerariifolium</name>
    <name type="common">Dalmatian daisy</name>
    <name type="synonym">Chrysanthemum cinerariifolium</name>
    <dbReference type="NCBI Taxonomy" id="118510"/>
    <lineage>
        <taxon>Eukaryota</taxon>
        <taxon>Viridiplantae</taxon>
        <taxon>Streptophyta</taxon>
        <taxon>Embryophyta</taxon>
        <taxon>Tracheophyta</taxon>
        <taxon>Spermatophyta</taxon>
        <taxon>Magnoliopsida</taxon>
        <taxon>eudicotyledons</taxon>
        <taxon>Gunneridae</taxon>
        <taxon>Pentapetalae</taxon>
        <taxon>asterids</taxon>
        <taxon>campanulids</taxon>
        <taxon>Asterales</taxon>
        <taxon>Asteraceae</taxon>
        <taxon>Asteroideae</taxon>
        <taxon>Anthemideae</taxon>
        <taxon>Anthemidinae</taxon>
        <taxon>Tanacetum</taxon>
    </lineage>
</organism>
<name>A0A699GDT5_TANCI</name>
<feature type="region of interest" description="Disordered" evidence="1">
    <location>
        <begin position="3160"/>
        <end position="3241"/>
    </location>
</feature>
<feature type="region of interest" description="Disordered" evidence="1">
    <location>
        <begin position="2165"/>
        <end position="2201"/>
    </location>
</feature>
<feature type="compositionally biased region" description="Basic and acidic residues" evidence="1">
    <location>
        <begin position="3160"/>
        <end position="3186"/>
    </location>
</feature>